<dbReference type="Pfam" id="PF00646">
    <property type="entry name" value="F-box"/>
    <property type="match status" value="1"/>
</dbReference>
<dbReference type="OrthoDB" id="5425556at2759"/>
<dbReference type="Proteomes" id="UP000001745">
    <property type="component" value="Unassembled WGS sequence"/>
</dbReference>
<evidence type="ECO:0000313" key="3">
    <source>
        <dbReference type="Proteomes" id="UP000001745"/>
    </source>
</evidence>
<reference evidence="3" key="1">
    <citation type="journal article" date="2015" name="Genome Announc.">
        <title>Genome sequence of the AIDS-associated pathogen Penicillium marneffei (ATCC18224) and its near taxonomic relative Talaromyces stipitatus (ATCC10500).</title>
        <authorList>
            <person name="Nierman W.C."/>
            <person name="Fedorova-Abrams N.D."/>
            <person name="Andrianopoulos A."/>
        </authorList>
    </citation>
    <scope>NUCLEOTIDE SEQUENCE [LARGE SCALE GENOMIC DNA]</scope>
    <source>
        <strain evidence="3">ATCC 10500 / CBS 375.48 / QM 6759 / NRRL 1006</strain>
    </source>
</reference>
<organism evidence="2 3">
    <name type="scientific">Talaromyces stipitatus (strain ATCC 10500 / CBS 375.48 / QM 6759 / NRRL 1006)</name>
    <name type="common">Penicillium stipitatum</name>
    <dbReference type="NCBI Taxonomy" id="441959"/>
    <lineage>
        <taxon>Eukaryota</taxon>
        <taxon>Fungi</taxon>
        <taxon>Dikarya</taxon>
        <taxon>Ascomycota</taxon>
        <taxon>Pezizomycotina</taxon>
        <taxon>Eurotiomycetes</taxon>
        <taxon>Eurotiomycetidae</taxon>
        <taxon>Eurotiales</taxon>
        <taxon>Trichocomaceae</taxon>
        <taxon>Talaromyces</taxon>
        <taxon>Talaromyces sect. Talaromyces</taxon>
    </lineage>
</organism>
<proteinExistence type="predicted"/>
<accession>B8MFS0</accession>
<dbReference type="EMBL" id="EQ962656">
    <property type="protein sequence ID" value="EED17060.1"/>
    <property type="molecule type" value="Genomic_DNA"/>
</dbReference>
<dbReference type="InterPro" id="IPR001810">
    <property type="entry name" value="F-box_dom"/>
</dbReference>
<dbReference type="InterPro" id="IPR036047">
    <property type="entry name" value="F-box-like_dom_sf"/>
</dbReference>
<dbReference type="InParanoid" id="B8MFS0"/>
<protein>
    <submittedName>
        <fullName evidence="2">F-box domain protein</fullName>
    </submittedName>
</protein>
<keyword evidence="3" id="KW-1185">Reference proteome</keyword>
<dbReference type="RefSeq" id="XP_002484294.1">
    <property type="nucleotide sequence ID" value="XM_002484249.1"/>
</dbReference>
<dbReference type="GeneID" id="8109378"/>
<dbReference type="OMA" id="MAYDLDV"/>
<gene>
    <name evidence="2" type="ORF">TSTA_021210</name>
</gene>
<name>B8MFS0_TALSN</name>
<evidence type="ECO:0000313" key="2">
    <source>
        <dbReference type="EMBL" id="EED17060.1"/>
    </source>
</evidence>
<dbReference type="AlphaFoldDB" id="B8MFS0"/>
<dbReference type="HOGENOM" id="CLU_061585_0_0_1"/>
<evidence type="ECO:0000259" key="1">
    <source>
        <dbReference type="Pfam" id="PF00646"/>
    </source>
</evidence>
<dbReference type="eggNOG" id="ENOG502TE2B">
    <property type="taxonomic scope" value="Eukaryota"/>
</dbReference>
<feature type="domain" description="F-box" evidence="1">
    <location>
        <begin position="5"/>
        <end position="34"/>
    </location>
</feature>
<sequence>MSDDFSKLPAEIIFMILSHLPVAALVSFGTTSKSNYTFHTHCMRKLHLAIFHKRIHGSVAFLSTGMQDNIKDAGTARRRMVIEDHKIPVVLPRDTRYMSPDVCKSTLRTSNPYSTTKPYHLSKHISKKRCRVIYPDDGGFVHSISPERTINAQNKLFAEIVSRYGHSFDELEFLTYDINEEGAMAIGTHCGSRLRHLALRFEHPYVNDSSLRHRYWQKSAPGSPAWNSLIGIGAVKRGLDIVNLESLILERAGITPWQLRMLVMRNKRLKVLKLKNCAAAQPEFVDWLGGISITEGKEPQDDDKEVPGASLKVLWMENCNGICTGKTSDRERGRTIDVGLEWIRNLKALESLSLRDCRNVDAQVVSDANTLIWRIREVHLPRALDLDPESPPPIEVDPLYA</sequence>
<dbReference type="VEuPathDB" id="FungiDB:TSTA_021210"/>
<dbReference type="SUPFAM" id="SSF52047">
    <property type="entry name" value="RNI-like"/>
    <property type="match status" value="1"/>
</dbReference>
<dbReference type="PhylomeDB" id="B8MFS0"/>
<dbReference type="InterPro" id="IPR032675">
    <property type="entry name" value="LRR_dom_sf"/>
</dbReference>
<dbReference type="Gene3D" id="3.80.10.10">
    <property type="entry name" value="Ribonuclease Inhibitor"/>
    <property type="match status" value="1"/>
</dbReference>
<dbReference type="SUPFAM" id="SSF81383">
    <property type="entry name" value="F-box domain"/>
    <property type="match status" value="1"/>
</dbReference>